<reference evidence="1" key="1">
    <citation type="submission" date="2023-04" db="EMBL/GenBank/DDBJ databases">
        <title>A chromosome-level genome assembly of the parasitoid wasp Eretmocerus hayati.</title>
        <authorList>
            <person name="Zhong Y."/>
            <person name="Liu S."/>
            <person name="Liu Y."/>
        </authorList>
    </citation>
    <scope>NUCLEOTIDE SEQUENCE</scope>
    <source>
        <strain evidence="1">ZJU_SS_LIU_2023</strain>
    </source>
</reference>
<dbReference type="Proteomes" id="UP001239111">
    <property type="component" value="Chromosome 1"/>
</dbReference>
<proteinExistence type="predicted"/>
<accession>A0ACC2PWH4</accession>
<comment type="caution">
    <text evidence="1">The sequence shown here is derived from an EMBL/GenBank/DDBJ whole genome shotgun (WGS) entry which is preliminary data.</text>
</comment>
<evidence type="ECO:0000313" key="1">
    <source>
        <dbReference type="EMBL" id="KAJ8686160.1"/>
    </source>
</evidence>
<name>A0ACC2PWH4_9HYME</name>
<keyword evidence="2" id="KW-1185">Reference proteome</keyword>
<evidence type="ECO:0000313" key="2">
    <source>
        <dbReference type="Proteomes" id="UP001239111"/>
    </source>
</evidence>
<sequence length="186" mass="20740">MGTKNRSAGSEMPTAQLYENLSKHGLQTKTNLYSLIPRTVMEQYNKGYLPKLMASLSGKNNLIVYGIPEKDEKDQLRNYLTNMLREAPFEPASIQYKRIGKKSADNANIRPVKQKSEKRKSAGEPNLVLKYVKVIPVIYDPGSQAINKQANPPQSPQQLISDATTQSTSNSNDIIKAAALFNNKKN</sequence>
<gene>
    <name evidence="1" type="ORF">QAD02_021954</name>
</gene>
<dbReference type="EMBL" id="CM056741">
    <property type="protein sequence ID" value="KAJ8686160.1"/>
    <property type="molecule type" value="Genomic_DNA"/>
</dbReference>
<protein>
    <submittedName>
        <fullName evidence="1">Uncharacterized protein</fullName>
    </submittedName>
</protein>
<organism evidence="1 2">
    <name type="scientific">Eretmocerus hayati</name>
    <dbReference type="NCBI Taxonomy" id="131215"/>
    <lineage>
        <taxon>Eukaryota</taxon>
        <taxon>Metazoa</taxon>
        <taxon>Ecdysozoa</taxon>
        <taxon>Arthropoda</taxon>
        <taxon>Hexapoda</taxon>
        <taxon>Insecta</taxon>
        <taxon>Pterygota</taxon>
        <taxon>Neoptera</taxon>
        <taxon>Endopterygota</taxon>
        <taxon>Hymenoptera</taxon>
        <taxon>Apocrita</taxon>
        <taxon>Proctotrupomorpha</taxon>
        <taxon>Chalcidoidea</taxon>
        <taxon>Aphelinidae</taxon>
        <taxon>Aphelininae</taxon>
        <taxon>Eretmocerus</taxon>
    </lineage>
</organism>